<accession>A0A285TP99</accession>
<dbReference type="RefSeq" id="WP_097075100.1">
    <property type="nucleotide sequence ID" value="NZ_OBMQ01000017.1"/>
</dbReference>
<protein>
    <submittedName>
        <fullName evidence="2">YbbR domain-containing protein</fullName>
    </submittedName>
</protein>
<feature type="region of interest" description="Disordered" evidence="1">
    <location>
        <begin position="311"/>
        <end position="348"/>
    </location>
</feature>
<dbReference type="PANTHER" id="PTHR37804">
    <property type="entry name" value="CDAA REGULATORY PROTEIN CDAR"/>
    <property type="match status" value="1"/>
</dbReference>
<dbReference type="OrthoDB" id="2960905at2"/>
<dbReference type="EMBL" id="OBMQ01000017">
    <property type="protein sequence ID" value="SOC24676.1"/>
    <property type="molecule type" value="Genomic_DNA"/>
</dbReference>
<name>A0A285TP99_9BACL</name>
<dbReference type="Gene3D" id="2.170.120.40">
    <property type="entry name" value="YbbR-like domain"/>
    <property type="match status" value="2"/>
</dbReference>
<evidence type="ECO:0000256" key="1">
    <source>
        <dbReference type="SAM" id="MobiDB-lite"/>
    </source>
</evidence>
<proteinExistence type="predicted"/>
<reference evidence="3" key="1">
    <citation type="submission" date="2017-08" db="EMBL/GenBank/DDBJ databases">
        <authorList>
            <person name="Varghese N."/>
            <person name="Submissions S."/>
        </authorList>
    </citation>
    <scope>NUCLEOTIDE SEQUENCE [LARGE SCALE GENOMIC DNA]</scope>
    <source>
        <strain evidence="3">JC22</strain>
    </source>
</reference>
<organism evidence="2 3">
    <name type="scientific">Ureibacillus xyleni</name>
    <dbReference type="NCBI Taxonomy" id="614648"/>
    <lineage>
        <taxon>Bacteria</taxon>
        <taxon>Bacillati</taxon>
        <taxon>Bacillota</taxon>
        <taxon>Bacilli</taxon>
        <taxon>Bacillales</taxon>
        <taxon>Caryophanaceae</taxon>
        <taxon>Ureibacillus</taxon>
    </lineage>
</organism>
<dbReference type="InterPro" id="IPR012505">
    <property type="entry name" value="YbbR"/>
</dbReference>
<evidence type="ECO:0000313" key="3">
    <source>
        <dbReference type="Proteomes" id="UP000219636"/>
    </source>
</evidence>
<evidence type="ECO:0000313" key="2">
    <source>
        <dbReference type="EMBL" id="SOC24676.1"/>
    </source>
</evidence>
<sequence>MDKLFDSYWVLRVTALILAVLLFFYVKAQMDTSEQATSANSQMDIITAVPLEVYYDSENLIVSGLPKTVDVTIEGPMAIVLQTKLKRDFKVFVDLNSLMIGRHRVTIQHENFSEKVDVTIDPKIVDIVIEEKVTKELRIDPEMNNGLIAEGYELISMNPEPSTVFVTGAKSVIEDISYVKATVTGEKGINASFEQEAAVKVLDSSLNKLEVTIEPEAVNVKVDIREYSREVPVIIRQRGTPPEGITINSLRPDTELIRVYGPKSIIDALSELPVEFDISDIENSGSYEVDLVAPNGTTKLSTKKIKINANVTKDNNTETNEPVEQPVEENVEETDTENPANDEESTTQ</sequence>
<dbReference type="InterPro" id="IPR053154">
    <property type="entry name" value="c-di-AMP_regulator"/>
</dbReference>
<dbReference type="AlphaFoldDB" id="A0A285TP99"/>
<dbReference type="Gene3D" id="2.170.120.30">
    <property type="match status" value="1"/>
</dbReference>
<gene>
    <name evidence="2" type="ORF">SAMN05880501_11777</name>
</gene>
<dbReference type="Proteomes" id="UP000219636">
    <property type="component" value="Unassembled WGS sequence"/>
</dbReference>
<keyword evidence="3" id="KW-1185">Reference proteome</keyword>
<feature type="compositionally biased region" description="Acidic residues" evidence="1">
    <location>
        <begin position="326"/>
        <end position="348"/>
    </location>
</feature>
<dbReference type="Pfam" id="PF07949">
    <property type="entry name" value="YbbR"/>
    <property type="match status" value="3"/>
</dbReference>
<dbReference type="PANTHER" id="PTHR37804:SF1">
    <property type="entry name" value="CDAA REGULATORY PROTEIN CDAR"/>
    <property type="match status" value="1"/>
</dbReference>